<dbReference type="InterPro" id="IPR024078">
    <property type="entry name" value="LmbE-like_dom_sf"/>
</dbReference>
<comment type="caution">
    <text evidence="1">The sequence shown here is derived from an EMBL/GenBank/DDBJ whole genome shotgun (WGS) entry which is preliminary data.</text>
</comment>
<name>A0A2W7U035_9FLAO</name>
<keyword evidence="1" id="KW-0378">Hydrolase</keyword>
<dbReference type="Proteomes" id="UP000249177">
    <property type="component" value="Unassembled WGS sequence"/>
</dbReference>
<feature type="non-terminal residue" evidence="1">
    <location>
        <position position="1"/>
    </location>
</feature>
<reference evidence="1 2" key="1">
    <citation type="submission" date="2018-06" db="EMBL/GenBank/DDBJ databases">
        <title>Flavobacterium sp IMCC34762, genome.</title>
        <authorList>
            <person name="Joung Y."/>
            <person name="Cho J."/>
            <person name="Song J."/>
        </authorList>
    </citation>
    <scope>NUCLEOTIDE SEQUENCE [LARGE SCALE GENOMIC DNA]</scope>
    <source>
        <strain evidence="1 2">IMCC34762</strain>
    </source>
</reference>
<accession>A0A2W7U035</accession>
<dbReference type="GO" id="GO:0004342">
    <property type="term" value="F:glucosamine-6-phosphate deaminase activity"/>
    <property type="evidence" value="ECO:0007669"/>
    <property type="project" value="UniProtKB-EC"/>
</dbReference>
<dbReference type="PANTHER" id="PTHR42892:SF1">
    <property type="entry name" value="GLUCOSAMINE-6-PHOSPHATE ISOMERASE"/>
    <property type="match status" value="1"/>
</dbReference>
<dbReference type="EC" id="3.5.99.6" evidence="1"/>
<evidence type="ECO:0000313" key="1">
    <source>
        <dbReference type="EMBL" id="PZX94470.1"/>
    </source>
</evidence>
<sequence length="233" mass="27277">RFARFVCDYNEKFGIQSAEAEDIYKKAEAFLKNKKVNKIDIPEVRYLKGLIRKGEARATAHFVGLPDEQIHFMELPFYETGTIEKKPLEEVDIQLTMDLIEKIKPHQIYAAGDLADPHGTHKVCLDAIFESVKRLKPNDFMNDCWVWLYRGAWQEWGIDEIEMAVPMSPDQVLEKRQGIFKHQSQKDGVVFQGSDAREFWQRAEDRNRETAMFYQQLGLATYAAMEAFVRWEY</sequence>
<gene>
    <name evidence="1" type="ORF">DOS84_02635</name>
</gene>
<organism evidence="1 2">
    <name type="scientific">Flavobacterium aquariorum</name>
    <dbReference type="NCBI Taxonomy" id="2217670"/>
    <lineage>
        <taxon>Bacteria</taxon>
        <taxon>Pseudomonadati</taxon>
        <taxon>Bacteroidota</taxon>
        <taxon>Flavobacteriia</taxon>
        <taxon>Flavobacteriales</taxon>
        <taxon>Flavobacteriaceae</taxon>
        <taxon>Flavobacterium</taxon>
    </lineage>
</organism>
<dbReference type="InterPro" id="IPR052960">
    <property type="entry name" value="GlcN6P_deaminase-like"/>
</dbReference>
<dbReference type="Gene3D" id="3.40.50.10320">
    <property type="entry name" value="LmbE-like"/>
    <property type="match status" value="1"/>
</dbReference>
<dbReference type="EMBL" id="QKXH01000002">
    <property type="protein sequence ID" value="PZX94470.1"/>
    <property type="molecule type" value="Genomic_DNA"/>
</dbReference>
<dbReference type="PANTHER" id="PTHR42892">
    <property type="entry name" value="GLUCOSAMINE-6-PHOSPHATE DEAMINASE-LIKE PROTEIN BT_0258-RELATED"/>
    <property type="match status" value="1"/>
</dbReference>
<protein>
    <submittedName>
        <fullName evidence="1">Glucosamine-6-phosphate deaminase</fullName>
        <ecNumber evidence="1">3.5.99.6</ecNumber>
    </submittedName>
</protein>
<dbReference type="AlphaFoldDB" id="A0A2W7U035"/>
<dbReference type="SUPFAM" id="SSF102588">
    <property type="entry name" value="LmbE-like"/>
    <property type="match status" value="1"/>
</dbReference>
<keyword evidence="2" id="KW-1185">Reference proteome</keyword>
<proteinExistence type="predicted"/>
<evidence type="ECO:0000313" key="2">
    <source>
        <dbReference type="Proteomes" id="UP000249177"/>
    </source>
</evidence>